<gene>
    <name evidence="8" type="ORF">PaecuDRAFT_4784</name>
</gene>
<dbReference type="Pfam" id="PF09335">
    <property type="entry name" value="VTT_dom"/>
    <property type="match status" value="1"/>
</dbReference>
<dbReference type="InterPro" id="IPR032816">
    <property type="entry name" value="VTT_dom"/>
</dbReference>
<comment type="similarity">
    <text evidence="6">Belongs to the TVP38/TMEM64 family.</text>
</comment>
<dbReference type="eggNOG" id="COG0398">
    <property type="taxonomic scope" value="Bacteria"/>
</dbReference>
<keyword evidence="4 6" id="KW-1133">Transmembrane helix</keyword>
<dbReference type="RefSeq" id="WP_006040762.1">
    <property type="nucleotide sequence ID" value="NZ_AEDD01000018.1"/>
</dbReference>
<feature type="transmembrane region" description="Helical" evidence="6">
    <location>
        <begin position="67"/>
        <end position="90"/>
    </location>
</feature>
<evidence type="ECO:0000256" key="2">
    <source>
        <dbReference type="ARBA" id="ARBA00022475"/>
    </source>
</evidence>
<evidence type="ECO:0000313" key="8">
    <source>
        <dbReference type="EMBL" id="EFM08431.1"/>
    </source>
</evidence>
<feature type="transmembrane region" description="Helical" evidence="6">
    <location>
        <begin position="40"/>
        <end position="60"/>
    </location>
</feature>
<dbReference type="STRING" id="717606.PaecuDRAFT_4784"/>
<organism evidence="8 9">
    <name type="scientific">Paenibacillus curdlanolyticus YK9</name>
    <dbReference type="NCBI Taxonomy" id="717606"/>
    <lineage>
        <taxon>Bacteria</taxon>
        <taxon>Bacillati</taxon>
        <taxon>Bacillota</taxon>
        <taxon>Bacilli</taxon>
        <taxon>Bacillales</taxon>
        <taxon>Paenibacillaceae</taxon>
        <taxon>Paenibacillus</taxon>
    </lineage>
</organism>
<dbReference type="AlphaFoldDB" id="E0IGJ1"/>
<name>E0IGJ1_9BACL</name>
<dbReference type="PANTHER" id="PTHR12677">
    <property type="entry name" value="GOLGI APPARATUS MEMBRANE PROTEIN TVP38-RELATED"/>
    <property type="match status" value="1"/>
</dbReference>
<keyword evidence="9" id="KW-1185">Reference proteome</keyword>
<evidence type="ECO:0000256" key="1">
    <source>
        <dbReference type="ARBA" id="ARBA00004651"/>
    </source>
</evidence>
<evidence type="ECO:0000256" key="5">
    <source>
        <dbReference type="ARBA" id="ARBA00023136"/>
    </source>
</evidence>
<accession>E0IGJ1</accession>
<dbReference type="Proteomes" id="UP000005387">
    <property type="component" value="Unassembled WGS sequence"/>
</dbReference>
<evidence type="ECO:0000256" key="6">
    <source>
        <dbReference type="RuleBase" id="RU366058"/>
    </source>
</evidence>
<reference evidence="8 9" key="1">
    <citation type="submission" date="2010-07" db="EMBL/GenBank/DDBJ databases">
        <title>The draft genome of Paenibacillus curdlanolyticus YK9.</title>
        <authorList>
            <consortium name="US DOE Joint Genome Institute (JGI-PGF)"/>
            <person name="Lucas S."/>
            <person name="Copeland A."/>
            <person name="Lapidus A."/>
            <person name="Cheng J.-F."/>
            <person name="Bruce D."/>
            <person name="Goodwin L."/>
            <person name="Pitluck S."/>
            <person name="Land M.L."/>
            <person name="Hauser L."/>
            <person name="Chang Y.-J."/>
            <person name="Jeffries C."/>
            <person name="Anderson I.J."/>
            <person name="Johnson E."/>
            <person name="Loganathan U."/>
            <person name="Mulhopadhyay B."/>
            <person name="Kyrpides N."/>
            <person name="Woyke T.J."/>
        </authorList>
    </citation>
    <scope>NUCLEOTIDE SEQUENCE [LARGE SCALE GENOMIC DNA]</scope>
    <source>
        <strain evidence="8 9">YK9</strain>
    </source>
</reference>
<dbReference type="GO" id="GO:0005886">
    <property type="term" value="C:plasma membrane"/>
    <property type="evidence" value="ECO:0007669"/>
    <property type="project" value="UniProtKB-SubCell"/>
</dbReference>
<evidence type="ECO:0000256" key="3">
    <source>
        <dbReference type="ARBA" id="ARBA00022692"/>
    </source>
</evidence>
<dbReference type="EMBL" id="AEDD01000018">
    <property type="protein sequence ID" value="EFM08431.1"/>
    <property type="molecule type" value="Genomic_DNA"/>
</dbReference>
<evidence type="ECO:0000259" key="7">
    <source>
        <dbReference type="Pfam" id="PF09335"/>
    </source>
</evidence>
<dbReference type="InterPro" id="IPR015414">
    <property type="entry name" value="TMEM64"/>
</dbReference>
<keyword evidence="5 6" id="KW-0472">Membrane</keyword>
<comment type="subcellular location">
    <subcellularLocation>
        <location evidence="1 6">Cell membrane</location>
        <topology evidence="1 6">Multi-pass membrane protein</topology>
    </subcellularLocation>
</comment>
<evidence type="ECO:0000256" key="4">
    <source>
        <dbReference type="ARBA" id="ARBA00022989"/>
    </source>
</evidence>
<keyword evidence="2 6" id="KW-1003">Cell membrane</keyword>
<dbReference type="PANTHER" id="PTHR12677:SF55">
    <property type="entry name" value="UNDECAPRENYL PHOSPHATE TRANSPORTER SAOUHSC_00901-RELATED"/>
    <property type="match status" value="1"/>
</dbReference>
<keyword evidence="3 6" id="KW-0812">Transmembrane</keyword>
<proteinExistence type="inferred from homology"/>
<feature type="transmembrane region" description="Helical" evidence="6">
    <location>
        <begin position="167"/>
        <end position="188"/>
    </location>
</feature>
<feature type="transmembrane region" description="Helical" evidence="6">
    <location>
        <begin position="142"/>
        <end position="161"/>
    </location>
</feature>
<dbReference type="OrthoDB" id="1651121at2"/>
<feature type="domain" description="VTT" evidence="7">
    <location>
        <begin position="44"/>
        <end position="162"/>
    </location>
</feature>
<feature type="transmembrane region" description="Helical" evidence="6">
    <location>
        <begin position="110"/>
        <end position="135"/>
    </location>
</feature>
<sequence length="217" mass="24097">MGISDWVQTITDEHRLLELLEQYRSFGPLPGIALTFMKSFVPPLPTLVIVGVNAAVYGLWLGFLYSWLGLVAGCLVTFAIARRVAGHPFLERYAQRKKVQKGLQWVRRNAFSYVFVLSIFPVGPFVVVNIAAAIARMRFRSFLLAVGSGKAVMVFAVSLVGHDVGKYYRQPALLLYVVLFVALSLVIMKRIEARYLRSEAARNSAGAEAISEAEAKQ</sequence>
<protein>
    <recommendedName>
        <fullName evidence="6">TVP38/TMEM64 family membrane protein</fullName>
    </recommendedName>
</protein>
<evidence type="ECO:0000313" key="9">
    <source>
        <dbReference type="Proteomes" id="UP000005387"/>
    </source>
</evidence>